<keyword evidence="1" id="KW-0812">Transmembrane</keyword>
<proteinExistence type="predicted"/>
<sequence>MFSLERDNRDAYIQDISLFFLVLLLFLTTATTRNRSKKMTLLPQDYLRTLKSIRERCQQVYEKGQRGELTCFELHQDALPAIVDHVTETTQRRYPDLDKIPPHSRLRHFDAEQFQALRDRWQEQGVDAVEQARRLIDLVIVSVLVDAGAGQAWKYKTADGALVGRSEGLALASFDMFLEGYFSSSKQVPDRVDVKGLDAITVQRMTDGFQVTDENPMVGLEGRSNLLKRLAKAVEDQPTYFPSINDEPQRPGNLIDFVLSSVEHDAQTKNVRIEKLWEAVMSLGEMWPARVQINGIQLGDVWPCASLTDLGNHENLVPFHKLSQWLTYSLIEAMELSLGIVIEGMEQMTGLPEYRNGGLLVDYGLLKLKPEQIERGTTTPGSLPTFEGSDPVIVEWRALTVVYLDKIKQGVEDKLGRKLQLAQVLEGGTWTAGREIAAKLRPKDGGPPIVIKSDGTIF</sequence>
<gene>
    <name evidence="2" type="ORF">FB192DRAFT_1407155</name>
</gene>
<evidence type="ECO:0000313" key="3">
    <source>
        <dbReference type="Proteomes" id="UP000469890"/>
    </source>
</evidence>
<dbReference type="AlphaFoldDB" id="A0A8H4EVU1"/>
<reference evidence="2 3" key="1">
    <citation type="submission" date="2019-09" db="EMBL/GenBank/DDBJ databases">
        <authorList>
            <consortium name="DOE Joint Genome Institute"/>
            <person name="Mondo S.J."/>
            <person name="Navarro-Mendoza M.I."/>
            <person name="Perez-Arques C."/>
            <person name="Panchal S."/>
            <person name="Nicolas F.E."/>
            <person name="Ganguly P."/>
            <person name="Pangilinan J."/>
            <person name="Grigoriev I."/>
            <person name="Heitman J."/>
            <person name="Sanya K."/>
            <person name="Garre V."/>
        </authorList>
    </citation>
    <scope>NUCLEOTIDE SEQUENCE [LARGE SCALE GENOMIC DNA]</scope>
    <source>
        <strain evidence="2 3">MU402</strain>
    </source>
</reference>
<dbReference type="PANTHER" id="PTHR31687">
    <property type="match status" value="1"/>
</dbReference>
<organism evidence="2 3">
    <name type="scientific">Mucor circinelloides f. lusitanicus</name>
    <name type="common">Mucor racemosus var. lusitanicus</name>
    <dbReference type="NCBI Taxonomy" id="29924"/>
    <lineage>
        <taxon>Eukaryota</taxon>
        <taxon>Fungi</taxon>
        <taxon>Fungi incertae sedis</taxon>
        <taxon>Mucoromycota</taxon>
        <taxon>Mucoromycotina</taxon>
        <taxon>Mucoromycetes</taxon>
        <taxon>Mucorales</taxon>
        <taxon>Mucorineae</taxon>
        <taxon>Mucoraceae</taxon>
        <taxon>Mucor</taxon>
    </lineage>
</organism>
<dbReference type="EMBL" id="JAAECE010000015">
    <property type="protein sequence ID" value="KAF1796036.1"/>
    <property type="molecule type" value="Genomic_DNA"/>
</dbReference>
<dbReference type="InterPro" id="IPR012469">
    <property type="entry name" value="DUF1688"/>
</dbReference>
<dbReference type="Pfam" id="PF07958">
    <property type="entry name" value="DUF1688"/>
    <property type="match status" value="1"/>
</dbReference>
<protein>
    <recommendedName>
        <fullName evidence="4">Uracil catabolism protein 4</fullName>
    </recommendedName>
</protein>
<keyword evidence="1" id="KW-0472">Membrane</keyword>
<feature type="transmembrane region" description="Helical" evidence="1">
    <location>
        <begin position="12"/>
        <end position="30"/>
    </location>
</feature>
<evidence type="ECO:0000313" key="2">
    <source>
        <dbReference type="EMBL" id="KAF1796036.1"/>
    </source>
</evidence>
<dbReference type="PANTHER" id="PTHR31687:SF3">
    <property type="entry name" value="PROTEIN URG3"/>
    <property type="match status" value="1"/>
</dbReference>
<keyword evidence="1" id="KW-1133">Transmembrane helix</keyword>
<evidence type="ECO:0008006" key="4">
    <source>
        <dbReference type="Google" id="ProtNLM"/>
    </source>
</evidence>
<evidence type="ECO:0000256" key="1">
    <source>
        <dbReference type="SAM" id="Phobius"/>
    </source>
</evidence>
<name>A0A8H4EVU1_MUCCL</name>
<accession>A0A8H4EVU1</accession>
<comment type="caution">
    <text evidence="2">The sequence shown here is derived from an EMBL/GenBank/DDBJ whole genome shotgun (WGS) entry which is preliminary data.</text>
</comment>
<dbReference type="Proteomes" id="UP000469890">
    <property type="component" value="Unassembled WGS sequence"/>
</dbReference>